<dbReference type="STRING" id="576137.A0A1L7XPW5"/>
<reference evidence="7 8" key="1">
    <citation type="submission" date="2016-03" db="EMBL/GenBank/DDBJ databases">
        <authorList>
            <person name="Ploux O."/>
        </authorList>
    </citation>
    <scope>NUCLEOTIDE SEQUENCE [LARGE SCALE GENOMIC DNA]</scope>
    <source>
        <strain evidence="7 8">UAMH 11012</strain>
    </source>
</reference>
<feature type="chain" id="PRO_5013245070" description="Mid2 domain-containing protein" evidence="6">
    <location>
        <begin position="22"/>
        <end position="312"/>
    </location>
</feature>
<keyword evidence="8" id="KW-1185">Reference proteome</keyword>
<evidence type="ECO:0000256" key="1">
    <source>
        <dbReference type="ARBA" id="ARBA00022670"/>
    </source>
</evidence>
<sequence>MSSFPFVASIFLAFLIYPTSSSLSRQNFSSGPSDIIVRASTCPDPAYVQCPQSSVLPSNFCCPSASSCVVLAANTTVLCCPNGVTCQTIKSIPCDISALNVTLHPDNDLKTTALLNALPICGSACCPFGYSCNSATNCGMNTNQEDFVVVRPPSSTMSIVPPSTSSTTTTSGTSTSSPTTTGLSSAARSSRIDISVGTMAGIIVAIICSLTLMFALIFWILHRRSIGFRIFTGKLRRSISSFRKAELDTSSLRRESEMSARELDGRSVHEVGGREMPMELDGNILRHNRLQAISITTPSDYQLESQGGERVG</sequence>
<dbReference type="EMBL" id="FJOG01000041">
    <property type="protein sequence ID" value="CZR67063.1"/>
    <property type="molecule type" value="Genomic_DNA"/>
</dbReference>
<dbReference type="GO" id="GO:0008236">
    <property type="term" value="F:serine-type peptidase activity"/>
    <property type="evidence" value="ECO:0007669"/>
    <property type="project" value="UniProtKB-KW"/>
</dbReference>
<organism evidence="7 8">
    <name type="scientific">Phialocephala subalpina</name>
    <dbReference type="NCBI Taxonomy" id="576137"/>
    <lineage>
        <taxon>Eukaryota</taxon>
        <taxon>Fungi</taxon>
        <taxon>Dikarya</taxon>
        <taxon>Ascomycota</taxon>
        <taxon>Pezizomycotina</taxon>
        <taxon>Leotiomycetes</taxon>
        <taxon>Helotiales</taxon>
        <taxon>Mollisiaceae</taxon>
        <taxon>Phialocephala</taxon>
        <taxon>Phialocephala fortinii species complex</taxon>
    </lineage>
</organism>
<evidence type="ECO:0000256" key="4">
    <source>
        <dbReference type="SAM" id="MobiDB-lite"/>
    </source>
</evidence>
<evidence type="ECO:0000313" key="7">
    <source>
        <dbReference type="EMBL" id="CZR67063.1"/>
    </source>
</evidence>
<proteinExistence type="predicted"/>
<dbReference type="OrthoDB" id="5338512at2759"/>
<evidence type="ECO:0000256" key="2">
    <source>
        <dbReference type="ARBA" id="ARBA00022801"/>
    </source>
</evidence>
<feature type="transmembrane region" description="Helical" evidence="5">
    <location>
        <begin position="199"/>
        <end position="221"/>
    </location>
</feature>
<dbReference type="AlphaFoldDB" id="A0A1L7XPW5"/>
<dbReference type="GO" id="GO:0006508">
    <property type="term" value="P:proteolysis"/>
    <property type="evidence" value="ECO:0007669"/>
    <property type="project" value="UniProtKB-KW"/>
</dbReference>
<keyword evidence="3" id="KW-0720">Serine protease</keyword>
<keyword evidence="5" id="KW-1133">Transmembrane helix</keyword>
<accession>A0A1L7XPW5</accession>
<evidence type="ECO:0000256" key="5">
    <source>
        <dbReference type="SAM" id="Phobius"/>
    </source>
</evidence>
<name>A0A1L7XPW5_9HELO</name>
<dbReference type="PROSITE" id="PS00138">
    <property type="entry name" value="SUBTILASE_SER"/>
    <property type="match status" value="1"/>
</dbReference>
<feature type="region of interest" description="Disordered" evidence="4">
    <location>
        <begin position="154"/>
        <end position="184"/>
    </location>
</feature>
<dbReference type="InterPro" id="IPR023828">
    <property type="entry name" value="Peptidase_S8_Ser-AS"/>
</dbReference>
<evidence type="ECO:0008006" key="9">
    <source>
        <dbReference type="Google" id="ProtNLM"/>
    </source>
</evidence>
<evidence type="ECO:0000256" key="6">
    <source>
        <dbReference type="SAM" id="SignalP"/>
    </source>
</evidence>
<feature type="signal peptide" evidence="6">
    <location>
        <begin position="1"/>
        <end position="21"/>
    </location>
</feature>
<keyword evidence="2" id="KW-0378">Hydrolase</keyword>
<keyword evidence="1" id="KW-0645">Protease</keyword>
<dbReference type="Proteomes" id="UP000184330">
    <property type="component" value="Unassembled WGS sequence"/>
</dbReference>
<keyword evidence="5" id="KW-0472">Membrane</keyword>
<evidence type="ECO:0000313" key="8">
    <source>
        <dbReference type="Proteomes" id="UP000184330"/>
    </source>
</evidence>
<protein>
    <recommendedName>
        <fullName evidence="9">Mid2 domain-containing protein</fullName>
    </recommendedName>
</protein>
<gene>
    <name evidence="7" type="ORF">PAC_16962</name>
</gene>
<keyword evidence="5" id="KW-0812">Transmembrane</keyword>
<evidence type="ECO:0000256" key="3">
    <source>
        <dbReference type="ARBA" id="ARBA00022825"/>
    </source>
</evidence>
<keyword evidence="6" id="KW-0732">Signal</keyword>